<feature type="non-terminal residue" evidence="1">
    <location>
        <position position="436"/>
    </location>
</feature>
<dbReference type="AlphaFoldDB" id="A0A0F8ZGG3"/>
<dbReference type="InterPro" id="IPR011042">
    <property type="entry name" value="6-blade_b-propeller_TolB-like"/>
</dbReference>
<accession>A0A0F8ZGG3</accession>
<organism evidence="1">
    <name type="scientific">marine sediment metagenome</name>
    <dbReference type="NCBI Taxonomy" id="412755"/>
    <lineage>
        <taxon>unclassified sequences</taxon>
        <taxon>metagenomes</taxon>
        <taxon>ecological metagenomes</taxon>
    </lineage>
</organism>
<dbReference type="SUPFAM" id="SSF63825">
    <property type="entry name" value="YWTD domain"/>
    <property type="match status" value="1"/>
</dbReference>
<name>A0A0F8ZGG3_9ZZZZ</name>
<protein>
    <recommendedName>
        <fullName evidence="2">SMP-30/Gluconolactonase/LRE-like region domain-containing protein</fullName>
    </recommendedName>
</protein>
<evidence type="ECO:0000313" key="1">
    <source>
        <dbReference type="EMBL" id="KKK92892.1"/>
    </source>
</evidence>
<sequence>TSGGVLGQRQVSLRVFDSSGRYLREILPFPADLSPGAVTRVAGRDAEKEVFRPRNLTNLNPTFYPGGSALRLVSASKAGGIVMTAGTSVYRVGLDGGNFSGPFPMWSRAAKLKNPKWNIPQLAVSPDGRYIYYSNVAGTRYKPKGYKDFDRKWPQGRVYRQDTTADGDPKRFYDLVLPGWPEKKYWLPDAWNKRTAAYGISADAKGHVYVCDLVNQAIVELDPKGAEVSSTPAPWPERIHVDPTSGDYYVISRLARPKDGRVPKKLIKISGRGPTAKITAQMPLKRGLGGASAFGSFGGKPVLWIGGGGVLNCVQDAGTSFNVVQTEFKPRPGAQLDWRRIAVDHQRDDVYVNNGESRVWRYDGKTGEGALLTSGGKPFWATDLAVGYDGLLYVRRGYGHALGSDYSGPFERYTRDLRPAPYEKTGTHVLSKYIYS</sequence>
<feature type="non-terminal residue" evidence="1">
    <location>
        <position position="1"/>
    </location>
</feature>
<proteinExistence type="predicted"/>
<evidence type="ECO:0008006" key="2">
    <source>
        <dbReference type="Google" id="ProtNLM"/>
    </source>
</evidence>
<dbReference type="Gene3D" id="2.120.10.30">
    <property type="entry name" value="TolB, C-terminal domain"/>
    <property type="match status" value="1"/>
</dbReference>
<comment type="caution">
    <text evidence="1">The sequence shown here is derived from an EMBL/GenBank/DDBJ whole genome shotgun (WGS) entry which is preliminary data.</text>
</comment>
<gene>
    <name evidence="1" type="ORF">LCGC14_2698370</name>
</gene>
<reference evidence="1" key="1">
    <citation type="journal article" date="2015" name="Nature">
        <title>Complex archaea that bridge the gap between prokaryotes and eukaryotes.</title>
        <authorList>
            <person name="Spang A."/>
            <person name="Saw J.H."/>
            <person name="Jorgensen S.L."/>
            <person name="Zaremba-Niedzwiedzka K."/>
            <person name="Martijn J."/>
            <person name="Lind A.E."/>
            <person name="van Eijk R."/>
            <person name="Schleper C."/>
            <person name="Guy L."/>
            <person name="Ettema T.J."/>
        </authorList>
    </citation>
    <scope>NUCLEOTIDE SEQUENCE</scope>
</reference>
<dbReference type="EMBL" id="LAZR01048013">
    <property type="protein sequence ID" value="KKK92892.1"/>
    <property type="molecule type" value="Genomic_DNA"/>
</dbReference>